<dbReference type="Proteomes" id="UP000244896">
    <property type="component" value="Chromosome"/>
</dbReference>
<feature type="transmembrane region" description="Helical" evidence="2">
    <location>
        <begin position="202"/>
        <end position="225"/>
    </location>
</feature>
<gene>
    <name evidence="3" type="ORF">CKA38_02195</name>
</gene>
<keyword evidence="4" id="KW-1185">Reference proteome</keyword>
<evidence type="ECO:0000256" key="2">
    <source>
        <dbReference type="SAM" id="Phobius"/>
    </source>
</evidence>
<keyword evidence="2" id="KW-0472">Membrane</keyword>
<protein>
    <submittedName>
        <fullName evidence="3">Uncharacterized protein</fullName>
    </submittedName>
</protein>
<accession>A0A2U8E0X4</accession>
<reference evidence="3 4" key="1">
    <citation type="journal article" date="2018" name="Syst. Appl. Microbiol.">
        <title>Ereboglobus luteus gen. nov. sp. nov. from cockroach guts, and new insights into the oxygen relationship of the genera Opitutus and Didymococcus (Verrucomicrobia: Opitutaceae).</title>
        <authorList>
            <person name="Tegtmeier D."/>
            <person name="Belitz A."/>
            <person name="Radek R."/>
            <person name="Heimerl T."/>
            <person name="Brune A."/>
        </authorList>
    </citation>
    <scope>NUCLEOTIDE SEQUENCE [LARGE SCALE GENOMIC DNA]</scope>
    <source>
        <strain evidence="3 4">Ho45</strain>
    </source>
</reference>
<evidence type="ECO:0000256" key="1">
    <source>
        <dbReference type="SAM" id="Coils"/>
    </source>
</evidence>
<name>A0A2U8E0X4_9BACT</name>
<evidence type="ECO:0000313" key="3">
    <source>
        <dbReference type="EMBL" id="AWI08232.1"/>
    </source>
</evidence>
<dbReference type="EMBL" id="CP023004">
    <property type="protein sequence ID" value="AWI08232.1"/>
    <property type="molecule type" value="Genomic_DNA"/>
</dbReference>
<keyword evidence="2" id="KW-1133">Transmembrane helix</keyword>
<proteinExistence type="predicted"/>
<feature type="coiled-coil region" evidence="1">
    <location>
        <begin position="79"/>
        <end position="113"/>
    </location>
</feature>
<keyword evidence="2" id="KW-0812">Transmembrane</keyword>
<dbReference type="AlphaFoldDB" id="A0A2U8E0X4"/>
<organism evidence="3 4">
    <name type="scientific">Ereboglobus luteus</name>
    <dbReference type="NCBI Taxonomy" id="1796921"/>
    <lineage>
        <taxon>Bacteria</taxon>
        <taxon>Pseudomonadati</taxon>
        <taxon>Verrucomicrobiota</taxon>
        <taxon>Opitutia</taxon>
        <taxon>Opitutales</taxon>
        <taxon>Opitutaceae</taxon>
        <taxon>Ereboglobus</taxon>
    </lineage>
</organism>
<keyword evidence="1" id="KW-0175">Coiled coil</keyword>
<sequence>MDVLGRRLENGNVAGVTSHLSQFFLWLLKRAITACVIAALGLAGWAWWLYAHDDGDFSQRRARELALFSAERARIATLCEETDARIEALRAELDAQQQKVVEAERAIELHKSLESEWKRWTGSREEQELNDRKRVEQEKIKTGASERIVALRQELVDAAQAQQRAEIALARVGRLITATEAETSELKFYALLVWEGKHGRRFAFWFFGVWMAWPFAGRFALYYLAPPFVIRRKPLRLSKRTDVTLAVDEEGRAVTVELMPGELLCVRPGLVESADEELARRNRFWLKARFPLMNIACRLTRLAELRNEAADNTRRVTLRGAGKWKGEGADLRGRRAELAVVRVPKGGSLVLRPRYLAGVVRAADAPLVIRSHWRFFSVHAWVTGQFRFFEFAGPCRLIVAGQRGVQAEFPEPREDGRRPVQRAEAWATMGFSAAVRYRPTRVKSLWRYCRGLSPLYDDLFVGEGMFLVQKTAMGQGRYDKGRLRQFVAGVWRRLQKIFGM</sequence>
<dbReference type="KEGG" id="elut:CKA38_02195"/>
<feature type="transmembrane region" description="Helical" evidence="2">
    <location>
        <begin position="31"/>
        <end position="51"/>
    </location>
</feature>
<evidence type="ECO:0000313" key="4">
    <source>
        <dbReference type="Proteomes" id="UP000244896"/>
    </source>
</evidence>